<organism evidence="1 2">
    <name type="scientific">Solitalea agri</name>
    <dbReference type="NCBI Taxonomy" id="2953739"/>
    <lineage>
        <taxon>Bacteria</taxon>
        <taxon>Pseudomonadati</taxon>
        <taxon>Bacteroidota</taxon>
        <taxon>Sphingobacteriia</taxon>
        <taxon>Sphingobacteriales</taxon>
        <taxon>Sphingobacteriaceae</taxon>
        <taxon>Solitalea</taxon>
    </lineage>
</organism>
<sequence>MKKIFIALNSIFFLTNCNYMQENCSCKNECKGEIISKYQDEKVQAVIIREDNGAFGYSGNLKICNRQNSLQEEIGLRAEDYLPRIDSIKGLNVFISYDFPLSARDRRIEFNDVVLGDALINKEQLEYKYYFTKQ</sequence>
<name>A0A9X2F8S5_9SPHI</name>
<dbReference type="Proteomes" id="UP001155182">
    <property type="component" value="Unassembled WGS sequence"/>
</dbReference>
<protein>
    <submittedName>
        <fullName evidence="1">Uncharacterized protein</fullName>
    </submittedName>
</protein>
<keyword evidence="2" id="KW-1185">Reference proteome</keyword>
<dbReference type="AlphaFoldDB" id="A0A9X2F8S5"/>
<proteinExistence type="predicted"/>
<accession>A0A9X2F8S5</accession>
<reference evidence="1" key="1">
    <citation type="submission" date="2022-06" db="EMBL/GenBank/DDBJ databases">
        <title>Solitalea sp. MAHUQ-68 isolated from rhizospheric soil.</title>
        <authorList>
            <person name="Huq M.A."/>
        </authorList>
    </citation>
    <scope>NUCLEOTIDE SEQUENCE</scope>
    <source>
        <strain evidence="1">MAHUQ-68</strain>
    </source>
</reference>
<dbReference type="EMBL" id="JAMWYS010000024">
    <property type="protein sequence ID" value="MCO4292633.1"/>
    <property type="molecule type" value="Genomic_DNA"/>
</dbReference>
<gene>
    <name evidence="1" type="ORF">NF867_07155</name>
</gene>
<evidence type="ECO:0000313" key="2">
    <source>
        <dbReference type="Proteomes" id="UP001155182"/>
    </source>
</evidence>
<comment type="caution">
    <text evidence="1">The sequence shown here is derived from an EMBL/GenBank/DDBJ whole genome shotgun (WGS) entry which is preliminary data.</text>
</comment>
<evidence type="ECO:0000313" key="1">
    <source>
        <dbReference type="EMBL" id="MCO4292633.1"/>
    </source>
</evidence>
<dbReference type="RefSeq" id="WP_252587115.1">
    <property type="nucleotide sequence ID" value="NZ_JAMWYS010000024.1"/>
</dbReference>